<dbReference type="AlphaFoldDB" id="A0A6G1FA78"/>
<dbReference type="EMBL" id="SPHZ02000001">
    <property type="protein sequence ID" value="KAF0933733.1"/>
    <property type="molecule type" value="Genomic_DNA"/>
</dbReference>
<evidence type="ECO:0000313" key="2">
    <source>
        <dbReference type="Proteomes" id="UP000479710"/>
    </source>
</evidence>
<keyword evidence="2" id="KW-1185">Reference proteome</keyword>
<comment type="caution">
    <text evidence="1">The sequence shown here is derived from an EMBL/GenBank/DDBJ whole genome shotgun (WGS) entry which is preliminary data.</text>
</comment>
<evidence type="ECO:0000313" key="1">
    <source>
        <dbReference type="EMBL" id="KAF0933733.1"/>
    </source>
</evidence>
<protein>
    <submittedName>
        <fullName evidence="1">Uncharacterized protein</fullName>
    </submittedName>
</protein>
<reference evidence="1 2" key="1">
    <citation type="submission" date="2019-11" db="EMBL/GenBank/DDBJ databases">
        <title>Whole genome sequence of Oryza granulata.</title>
        <authorList>
            <person name="Li W."/>
        </authorList>
    </citation>
    <scope>NUCLEOTIDE SEQUENCE [LARGE SCALE GENOMIC DNA]</scope>
    <source>
        <strain evidence="2">cv. Menghai</strain>
        <tissue evidence="1">Leaf</tissue>
    </source>
</reference>
<organism evidence="1 2">
    <name type="scientific">Oryza meyeriana var. granulata</name>
    <dbReference type="NCBI Taxonomy" id="110450"/>
    <lineage>
        <taxon>Eukaryota</taxon>
        <taxon>Viridiplantae</taxon>
        <taxon>Streptophyta</taxon>
        <taxon>Embryophyta</taxon>
        <taxon>Tracheophyta</taxon>
        <taxon>Spermatophyta</taxon>
        <taxon>Magnoliopsida</taxon>
        <taxon>Liliopsida</taxon>
        <taxon>Poales</taxon>
        <taxon>Poaceae</taxon>
        <taxon>BOP clade</taxon>
        <taxon>Oryzoideae</taxon>
        <taxon>Oryzeae</taxon>
        <taxon>Oryzinae</taxon>
        <taxon>Oryza</taxon>
        <taxon>Oryza meyeriana</taxon>
    </lineage>
</organism>
<sequence>MAVSAVAARSRVLARAVSSSFLGHGLLPTARHASCINRYACQPHRDSPPSAFHPNSPKNPSPFYCPHAVSGVVLMMDGNTTSAVASADPGSLFETSPWQHLTI</sequence>
<name>A0A6G1FA78_9ORYZ</name>
<proteinExistence type="predicted"/>
<dbReference type="Proteomes" id="UP000479710">
    <property type="component" value="Unassembled WGS sequence"/>
</dbReference>
<gene>
    <name evidence="1" type="ORF">E2562_019209</name>
</gene>
<accession>A0A6G1FA78</accession>